<dbReference type="Pfam" id="PF04234">
    <property type="entry name" value="CopC"/>
    <property type="match status" value="1"/>
</dbReference>
<feature type="signal peptide" evidence="3">
    <location>
        <begin position="1"/>
        <end position="19"/>
    </location>
</feature>
<dbReference type="Proteomes" id="UP000309550">
    <property type="component" value="Unassembled WGS sequence"/>
</dbReference>
<dbReference type="GO" id="GO:0046688">
    <property type="term" value="P:response to copper ion"/>
    <property type="evidence" value="ECO:0007669"/>
    <property type="project" value="InterPro"/>
</dbReference>
<dbReference type="InterPro" id="IPR007348">
    <property type="entry name" value="CopC_dom"/>
</dbReference>
<dbReference type="AlphaFoldDB" id="A0A5S3PBV2"/>
<keyword evidence="2" id="KW-0186">Copper</keyword>
<evidence type="ECO:0000256" key="1">
    <source>
        <dbReference type="ARBA" id="ARBA00022729"/>
    </source>
</evidence>
<dbReference type="InterPro" id="IPR014755">
    <property type="entry name" value="Cu-Rt/internalin_Ig-like"/>
</dbReference>
<feature type="domain" description="CopC" evidence="4">
    <location>
        <begin position="20"/>
        <end position="112"/>
    </location>
</feature>
<keyword evidence="6" id="KW-1185">Reference proteome</keyword>
<dbReference type="Gene3D" id="2.60.40.1220">
    <property type="match status" value="1"/>
</dbReference>
<evidence type="ECO:0000259" key="4">
    <source>
        <dbReference type="Pfam" id="PF04234"/>
    </source>
</evidence>
<feature type="chain" id="PRO_5024316057" evidence="3">
    <location>
        <begin position="20"/>
        <end position="113"/>
    </location>
</feature>
<dbReference type="RefSeq" id="WP_138663135.1">
    <property type="nucleotide sequence ID" value="NZ_VANS01000004.1"/>
</dbReference>
<evidence type="ECO:0000313" key="5">
    <source>
        <dbReference type="EMBL" id="TMM51176.1"/>
    </source>
</evidence>
<evidence type="ECO:0000256" key="2">
    <source>
        <dbReference type="ARBA" id="ARBA00023008"/>
    </source>
</evidence>
<dbReference type="GO" id="GO:0005507">
    <property type="term" value="F:copper ion binding"/>
    <property type="evidence" value="ECO:0007669"/>
    <property type="project" value="InterPro"/>
</dbReference>
<dbReference type="InterPro" id="IPR014756">
    <property type="entry name" value="Ig_E-set"/>
</dbReference>
<organism evidence="5 6">
    <name type="scientific">Sulfitobacter sabulilitoris</name>
    <dbReference type="NCBI Taxonomy" id="2562655"/>
    <lineage>
        <taxon>Bacteria</taxon>
        <taxon>Pseudomonadati</taxon>
        <taxon>Pseudomonadota</taxon>
        <taxon>Alphaproteobacteria</taxon>
        <taxon>Rhodobacterales</taxon>
        <taxon>Roseobacteraceae</taxon>
        <taxon>Sulfitobacter</taxon>
    </lineage>
</organism>
<proteinExistence type="predicted"/>
<dbReference type="SUPFAM" id="SSF81296">
    <property type="entry name" value="E set domains"/>
    <property type="match status" value="1"/>
</dbReference>
<protein>
    <submittedName>
        <fullName evidence="5">Copper resistance protein CopC</fullName>
    </submittedName>
</protein>
<evidence type="ECO:0000313" key="6">
    <source>
        <dbReference type="Proteomes" id="UP000309550"/>
    </source>
</evidence>
<reference evidence="5 6" key="1">
    <citation type="submission" date="2019-05" db="EMBL/GenBank/DDBJ databases">
        <title>Sulfitobacter sabulilitoris sp. nov., isolated from a marine sand.</title>
        <authorList>
            <person name="Yoon J.-H."/>
        </authorList>
    </citation>
    <scope>NUCLEOTIDE SEQUENCE [LARGE SCALE GENOMIC DNA]</scope>
    <source>
        <strain evidence="5 6">HSMS-29</strain>
    </source>
</reference>
<dbReference type="GO" id="GO:0042597">
    <property type="term" value="C:periplasmic space"/>
    <property type="evidence" value="ECO:0007669"/>
    <property type="project" value="InterPro"/>
</dbReference>
<name>A0A5S3PBV2_9RHOB</name>
<sequence length="113" mass="11927">MKHHFLAAALSLLATGVLAHSPLKATTPADGAVAGAVPTEVTMTFMRDIRLTRVQATHADHDPVDLDLGDQTSFATGFALPLEGMGPGTYVIEWRGLGDDGHPLTGRFGFTVE</sequence>
<dbReference type="OrthoDB" id="9796814at2"/>
<keyword evidence="1 3" id="KW-0732">Signal</keyword>
<dbReference type="EMBL" id="VANS01000004">
    <property type="protein sequence ID" value="TMM51176.1"/>
    <property type="molecule type" value="Genomic_DNA"/>
</dbReference>
<accession>A0A5S3PBV2</accession>
<gene>
    <name evidence="5" type="ORF">FDT80_15045</name>
</gene>
<comment type="caution">
    <text evidence="5">The sequence shown here is derived from an EMBL/GenBank/DDBJ whole genome shotgun (WGS) entry which is preliminary data.</text>
</comment>
<evidence type="ECO:0000256" key="3">
    <source>
        <dbReference type="SAM" id="SignalP"/>
    </source>
</evidence>